<sequence>MKKWKVVGYCITRGFDRVYIYNEETKKWHENIKKIKIYNLIEDASYALSKIEKYKNTAKLQEVIDHNDGTLGFMIPGGLEGLRNIKKLLAPRL</sequence>
<protein>
    <submittedName>
        <fullName evidence="2">Uncharacterized protein</fullName>
    </submittedName>
</protein>
<evidence type="ECO:0000313" key="3">
    <source>
        <dbReference type="Proteomes" id="UP000094600"/>
    </source>
</evidence>
<dbReference type="Proteomes" id="UP000094600">
    <property type="component" value="Chromosome"/>
</dbReference>
<keyword evidence="3" id="KW-1185">Reference proteome</keyword>
<reference evidence="1 3" key="1">
    <citation type="submission" date="2016-06" db="EMBL/GenBank/DDBJ databases">
        <title>Bacterial characters and pathogenicity of Xenorhabdus hominickii from an entomopathogenic nematode, Steinernema monticolum.</title>
        <authorList>
            <person name="Park Y."/>
            <person name="Kim Y."/>
        </authorList>
    </citation>
    <scope>NUCLEOTIDE SEQUENCE [LARGE SCALE GENOMIC DNA]</scope>
    <source>
        <strain evidence="1 3">ANU1</strain>
    </source>
</reference>
<evidence type="ECO:0000313" key="4">
    <source>
        <dbReference type="Proteomes" id="UP000225433"/>
    </source>
</evidence>
<dbReference type="KEGG" id="xho:A9255_05450"/>
<dbReference type="AlphaFoldDB" id="A0A2G0Q4Z9"/>
<evidence type="ECO:0000313" key="2">
    <source>
        <dbReference type="EMBL" id="PHM54298.1"/>
    </source>
</evidence>
<gene>
    <name evidence="1" type="ORF">A9255_05450</name>
    <name evidence="2" type="ORF">Xhom_03375</name>
</gene>
<dbReference type="EMBL" id="NJAI01000005">
    <property type="protein sequence ID" value="PHM54298.1"/>
    <property type="molecule type" value="Genomic_DNA"/>
</dbReference>
<accession>A0A2G0Q4Z9</accession>
<dbReference type="Proteomes" id="UP000225433">
    <property type="component" value="Unassembled WGS sequence"/>
</dbReference>
<proteinExistence type="predicted"/>
<organism evidence="2 4">
    <name type="scientific">Xenorhabdus hominickii</name>
    <dbReference type="NCBI Taxonomy" id="351679"/>
    <lineage>
        <taxon>Bacteria</taxon>
        <taxon>Pseudomonadati</taxon>
        <taxon>Pseudomonadota</taxon>
        <taxon>Gammaproteobacteria</taxon>
        <taxon>Enterobacterales</taxon>
        <taxon>Morganellaceae</taxon>
        <taxon>Xenorhabdus</taxon>
    </lineage>
</organism>
<evidence type="ECO:0000313" key="1">
    <source>
        <dbReference type="EMBL" id="AOM40067.1"/>
    </source>
</evidence>
<dbReference type="RefSeq" id="WP_069315807.1">
    <property type="nucleotide sequence ID" value="NZ_CAWNQJ010000079.1"/>
</dbReference>
<dbReference type="EMBL" id="CP016176">
    <property type="protein sequence ID" value="AOM40067.1"/>
    <property type="molecule type" value="Genomic_DNA"/>
</dbReference>
<reference evidence="2 4" key="2">
    <citation type="journal article" date="2017" name="Nat. Microbiol.">
        <title>Natural product diversity associated with the nematode symbionts Photorhabdus and Xenorhabdus.</title>
        <authorList>
            <person name="Tobias N.J."/>
            <person name="Wolff H."/>
            <person name="Djahanschiri B."/>
            <person name="Grundmann F."/>
            <person name="Kronenwerth M."/>
            <person name="Shi Y.M."/>
            <person name="Simonyi S."/>
            <person name="Grun P."/>
            <person name="Shapiro-Ilan D."/>
            <person name="Pidot S.J."/>
            <person name="Stinear T.P."/>
            <person name="Ebersberger I."/>
            <person name="Bode H.B."/>
        </authorList>
    </citation>
    <scope>NUCLEOTIDE SEQUENCE [LARGE SCALE GENOMIC DNA]</scope>
    <source>
        <strain evidence="2 4">DSM 17903</strain>
    </source>
</reference>
<name>A0A2G0Q4Z9_XENHO</name>